<sequence>MMRALSIASTGMAAQQLSVAVVANNLANVSTVGFKKGRWDFQDLMYQTLKSPGTTTPTGQVPVGIQVGTGVNAVAVYRGFSQGEFQQTDAPLDLAIEGDGFFQVTLADGSTAYTRTGSFKMDRDGRIVTAEGYTVLPDITVPTDTLALTITSRGEVNAVQPGSTAPTLLGTLELARFTNPAGLNSLGKNLYQTTAASGDPTVGSPGLDGFGSVLQGALEGSNVNIAEEMVNMIIAQRAYELNSKAIQTSDEMLAIANNIKR</sequence>
<evidence type="ECO:0000259" key="6">
    <source>
        <dbReference type="Pfam" id="PF06429"/>
    </source>
</evidence>
<dbReference type="EMBL" id="UOGF01000079">
    <property type="protein sequence ID" value="VAX31862.1"/>
    <property type="molecule type" value="Genomic_DNA"/>
</dbReference>
<keyword evidence="8" id="KW-0966">Cell projection</keyword>
<dbReference type="GO" id="GO:0071978">
    <property type="term" value="P:bacterial-type flagellum-dependent swarming motility"/>
    <property type="evidence" value="ECO:0007669"/>
    <property type="project" value="TreeGrafter"/>
</dbReference>
<organism evidence="8">
    <name type="scientific">hydrothermal vent metagenome</name>
    <dbReference type="NCBI Taxonomy" id="652676"/>
    <lineage>
        <taxon>unclassified sequences</taxon>
        <taxon>metagenomes</taxon>
        <taxon>ecological metagenomes</taxon>
    </lineage>
</organism>
<dbReference type="NCBIfam" id="TIGR03506">
    <property type="entry name" value="FlgEFG_subfam"/>
    <property type="match status" value="2"/>
</dbReference>
<dbReference type="InterPro" id="IPR037925">
    <property type="entry name" value="FlgE/F/G-like"/>
</dbReference>
<evidence type="ECO:0000256" key="2">
    <source>
        <dbReference type="ARBA" id="ARBA00017948"/>
    </source>
</evidence>
<dbReference type="Pfam" id="PF00460">
    <property type="entry name" value="Flg_bb_rod"/>
    <property type="match status" value="1"/>
</dbReference>
<keyword evidence="8" id="KW-0969">Cilium</keyword>
<name>A0A3B1CU06_9ZZZZ</name>
<dbReference type="SUPFAM" id="SSF117143">
    <property type="entry name" value="Flagellar hook protein flgE"/>
    <property type="match status" value="1"/>
</dbReference>
<dbReference type="NCBIfam" id="TIGR02488">
    <property type="entry name" value="flgG_G_neg"/>
    <property type="match status" value="1"/>
</dbReference>
<evidence type="ECO:0000259" key="5">
    <source>
        <dbReference type="Pfam" id="PF00460"/>
    </source>
</evidence>
<dbReference type="AlphaFoldDB" id="A0A3B1CU06"/>
<feature type="domain" description="Flagellar basal-body/hook protein C-terminal" evidence="6">
    <location>
        <begin position="215"/>
        <end position="259"/>
    </location>
</feature>
<feature type="domain" description="Flagellar basal body rod protein N-terminal" evidence="5">
    <location>
        <begin position="6"/>
        <end position="35"/>
    </location>
</feature>
<evidence type="ECO:0000259" key="7">
    <source>
        <dbReference type="Pfam" id="PF22692"/>
    </source>
</evidence>
<dbReference type="InterPro" id="IPR020013">
    <property type="entry name" value="Flagellar_FlgE/F/G"/>
</dbReference>
<dbReference type="InterPro" id="IPR001444">
    <property type="entry name" value="Flag_bb_rod_N"/>
</dbReference>
<accession>A0A3B1CU06</accession>
<dbReference type="GO" id="GO:0009426">
    <property type="term" value="C:bacterial-type flagellum basal body, distal rod"/>
    <property type="evidence" value="ECO:0007669"/>
    <property type="project" value="InterPro"/>
</dbReference>
<dbReference type="PANTHER" id="PTHR30435">
    <property type="entry name" value="FLAGELLAR PROTEIN"/>
    <property type="match status" value="1"/>
</dbReference>
<proteinExistence type="inferred from homology"/>
<gene>
    <name evidence="8" type="ORF">MNBD_NITROSPIRAE01-1369</name>
</gene>
<reference evidence="8" key="1">
    <citation type="submission" date="2018-06" db="EMBL/GenBank/DDBJ databases">
        <authorList>
            <person name="Zhirakovskaya E."/>
        </authorList>
    </citation>
    <scope>NUCLEOTIDE SEQUENCE</scope>
</reference>
<dbReference type="InterPro" id="IPR019776">
    <property type="entry name" value="Flagellar_basal_body_rod_CS"/>
</dbReference>
<evidence type="ECO:0000256" key="4">
    <source>
        <dbReference type="ARBA" id="ARBA00032912"/>
    </source>
</evidence>
<evidence type="ECO:0000256" key="1">
    <source>
        <dbReference type="ARBA" id="ARBA00009677"/>
    </source>
</evidence>
<keyword evidence="8" id="KW-0282">Flagellum</keyword>
<protein>
    <recommendedName>
        <fullName evidence="2">Flagellar basal-body rod protein FlgG</fullName>
    </recommendedName>
    <alternativeName>
        <fullName evidence="4">Distal rod protein</fullName>
    </alternativeName>
</protein>
<evidence type="ECO:0000313" key="8">
    <source>
        <dbReference type="EMBL" id="VAX31862.1"/>
    </source>
</evidence>
<dbReference type="Pfam" id="PF06429">
    <property type="entry name" value="Flg_bbr_C"/>
    <property type="match status" value="1"/>
</dbReference>
<dbReference type="PROSITE" id="PS00588">
    <property type="entry name" value="FLAGELLA_BB_ROD"/>
    <property type="match status" value="1"/>
</dbReference>
<dbReference type="PANTHER" id="PTHR30435:SF19">
    <property type="entry name" value="FLAGELLAR BASAL-BODY ROD PROTEIN FLGG"/>
    <property type="match status" value="1"/>
</dbReference>
<feature type="domain" description="Flagellar hook protein FlgE/F/G-like D1" evidence="7">
    <location>
        <begin position="95"/>
        <end position="158"/>
    </location>
</feature>
<dbReference type="InterPro" id="IPR012834">
    <property type="entry name" value="FlgG_G_neg"/>
</dbReference>
<dbReference type="Pfam" id="PF22692">
    <property type="entry name" value="LlgE_F_G_D1"/>
    <property type="match status" value="1"/>
</dbReference>
<dbReference type="InterPro" id="IPR053967">
    <property type="entry name" value="LlgE_F_G-like_D1"/>
</dbReference>
<comment type="similarity">
    <text evidence="1">Belongs to the flagella basal body rod proteins family.</text>
</comment>
<evidence type="ECO:0000256" key="3">
    <source>
        <dbReference type="ARBA" id="ARBA00025933"/>
    </source>
</evidence>
<comment type="subunit">
    <text evidence="3">The basal body constitutes a major portion of the flagellar organelle and consists of four rings (L,P,S, and M) mounted on a central rod. The rod consists of about 26 subunits of FlgG in the distal portion, and FlgB, FlgC and FlgF are thought to build up the proximal portion of the rod with about 6 subunits each.</text>
</comment>
<dbReference type="InterPro" id="IPR010930">
    <property type="entry name" value="Flg_bb/hook_C_dom"/>
</dbReference>